<proteinExistence type="inferred from homology"/>
<keyword evidence="2" id="KW-1133">Transmembrane helix</keyword>
<name>A0ABM8I1L9_9FIRM</name>
<gene>
    <name evidence="4" type="ORF">Lac1_10100</name>
</gene>
<dbReference type="PANTHER" id="PTHR10566:SF113">
    <property type="entry name" value="PROTEIN ACTIVITY OF BC1 COMPLEX KINASE 7, CHLOROPLASTIC"/>
    <property type="match status" value="1"/>
</dbReference>
<comment type="similarity">
    <text evidence="1">Belongs to the protein kinase superfamily. ADCK protein kinase family.</text>
</comment>
<accession>A0ABM8I1L9</accession>
<dbReference type="SUPFAM" id="SSF56112">
    <property type="entry name" value="Protein kinase-like (PK-like)"/>
    <property type="match status" value="1"/>
</dbReference>
<dbReference type="InterPro" id="IPR004147">
    <property type="entry name" value="ABC1_dom"/>
</dbReference>
<dbReference type="CDD" id="cd05121">
    <property type="entry name" value="ABC1_ADCK3-like"/>
    <property type="match status" value="1"/>
</dbReference>
<evidence type="ECO:0000256" key="2">
    <source>
        <dbReference type="SAM" id="Phobius"/>
    </source>
</evidence>
<dbReference type="InterPro" id="IPR050154">
    <property type="entry name" value="UbiB_kinase"/>
</dbReference>
<keyword evidence="2" id="KW-0812">Transmembrane</keyword>
<protein>
    <submittedName>
        <fullName evidence="4">ABC transporter</fullName>
    </submittedName>
</protein>
<keyword evidence="5" id="KW-1185">Reference proteome</keyword>
<evidence type="ECO:0000313" key="4">
    <source>
        <dbReference type="EMBL" id="BDZ76827.1"/>
    </source>
</evidence>
<evidence type="ECO:0000256" key="1">
    <source>
        <dbReference type="ARBA" id="ARBA00009670"/>
    </source>
</evidence>
<evidence type="ECO:0000313" key="5">
    <source>
        <dbReference type="Proteomes" id="UP001305815"/>
    </source>
</evidence>
<organism evidence="4 5">
    <name type="scientific">Claveliimonas bilis</name>
    <dbReference type="NCBI Taxonomy" id="3028070"/>
    <lineage>
        <taxon>Bacteria</taxon>
        <taxon>Bacillati</taxon>
        <taxon>Bacillota</taxon>
        <taxon>Clostridia</taxon>
        <taxon>Lachnospirales</taxon>
        <taxon>Lachnospiraceae</taxon>
        <taxon>Claveliimonas</taxon>
    </lineage>
</organism>
<keyword evidence="2" id="KW-0472">Membrane</keyword>
<dbReference type="InterPro" id="IPR011009">
    <property type="entry name" value="Kinase-like_dom_sf"/>
</dbReference>
<dbReference type="Proteomes" id="UP001305815">
    <property type="component" value="Chromosome"/>
</dbReference>
<dbReference type="Pfam" id="PF03109">
    <property type="entry name" value="ABC1"/>
    <property type="match status" value="1"/>
</dbReference>
<feature type="transmembrane region" description="Helical" evidence="2">
    <location>
        <begin position="500"/>
        <end position="520"/>
    </location>
</feature>
<dbReference type="PANTHER" id="PTHR10566">
    <property type="entry name" value="CHAPERONE-ACTIVITY OF BC1 COMPLEX CABC1 -RELATED"/>
    <property type="match status" value="1"/>
</dbReference>
<sequence>MSKKESGEYKSRLREMVDILRKYEITRGLTPEKLRLILEDLGPTYIKIGQIMSMHSDILPKKYCDELMKLRSDVKPMPFSEVSDVIEDSYGCAWGTIFKEISEKPLGSASIAQVHRAVLKDGSPVVIKVQRRGIYEMMARDIALLRKAAKLIPSATIKGMVDIDMVLNELWDVTREEMNFLTEAANMEEFAKKNEGISFVGTPVLYQEYTTLHVLVMEYIDGFEVDDKTALLENGYDLKEIGSKLADNYMKQIIEDGFFHADPHPGNLRIRDGKIIWIDMGMMGRLTERDREQIAKAVRGVAANDIGMIQDAVMILGEFKEPPDPSRLYEDINNLLSKYGRVDMGNIDVAAITMDLMDVMKENGIIMPHGLTMLARGLTHMEGVLAEISPEINMVEIAAGRIKESLLKNFDWKKELKSSGKSFYRAFHRALDIPTLVADAVQGYLKGQTRVNLDLHASTELSRLLRRMVQNIVMGLWVMALLISSSIICTTDMKPKIWGIPALGALGYLIAFGIVMYVFIKHLFSKK</sequence>
<reference evidence="5" key="1">
    <citation type="journal article" date="2023" name="Int. J. Syst. Evol. Microbiol.">
        <title>Claveliimonas bilis gen. nov., sp. nov., deoxycholic acid-producing bacteria isolated from human faeces, and reclassification of Sellimonas monacensis Zenner et al. 2021 as Claveliimonas monacensis comb. nov.</title>
        <authorList>
            <person name="Hisatomi A."/>
            <person name="Kastawa N.W.E.P.G."/>
            <person name="Song I."/>
            <person name="Ohkuma M."/>
            <person name="Fukiya S."/>
            <person name="Sakamoto M."/>
        </authorList>
    </citation>
    <scope>NUCLEOTIDE SEQUENCE [LARGE SCALE GENOMIC DNA]</scope>
    <source>
        <strain evidence="5">12BBH14</strain>
    </source>
</reference>
<dbReference type="EMBL" id="AP027742">
    <property type="protein sequence ID" value="BDZ76827.1"/>
    <property type="molecule type" value="Genomic_DNA"/>
</dbReference>
<feature type="domain" description="ABC1 atypical kinase-like" evidence="3">
    <location>
        <begin position="69"/>
        <end position="309"/>
    </location>
</feature>
<dbReference type="RefSeq" id="WP_230106764.1">
    <property type="nucleotide sequence ID" value="NZ_AP024845.1"/>
</dbReference>
<feature type="transmembrane region" description="Helical" evidence="2">
    <location>
        <begin position="468"/>
        <end position="488"/>
    </location>
</feature>
<evidence type="ECO:0000259" key="3">
    <source>
        <dbReference type="Pfam" id="PF03109"/>
    </source>
</evidence>